<accession>A0A4P2Q5B7</accession>
<evidence type="ECO:0000313" key="2">
    <source>
        <dbReference type="EMBL" id="AUX24595.1"/>
    </source>
</evidence>
<sequence length="207" mass="22048">MPIMDADPAISGPPDDSETLPAVPSAAVEQAALATPCPSSRSTLVDRLVHRAGAIEIEAESYRLKRPRSRAPSEPSNAAPRSIERSLHRENGPASDTDFTSETHRIPADYRGHLQVSSRQRPMWPSTFAAAPRPAMDSPTPELAGVLLGAAAAPEFVLEDLDAAAALSARTARRPRSHFFRATAMRSSSSVSFAVPVLPFPCAFSPA</sequence>
<reference evidence="2 3" key="1">
    <citation type="submission" date="2015-09" db="EMBL/GenBank/DDBJ databases">
        <title>Sorangium comparison.</title>
        <authorList>
            <person name="Zaburannyi N."/>
            <person name="Bunk B."/>
            <person name="Overmann J."/>
            <person name="Mueller R."/>
        </authorList>
    </citation>
    <scope>NUCLEOTIDE SEQUENCE [LARGE SCALE GENOMIC DNA]</scope>
    <source>
        <strain evidence="2 3">So ceGT47</strain>
    </source>
</reference>
<proteinExistence type="predicted"/>
<dbReference type="Proteomes" id="UP000295781">
    <property type="component" value="Chromosome"/>
</dbReference>
<evidence type="ECO:0000256" key="1">
    <source>
        <dbReference type="SAM" id="MobiDB-lite"/>
    </source>
</evidence>
<gene>
    <name evidence="2" type="ORF">SOCEGT47_051340</name>
</gene>
<organism evidence="2 3">
    <name type="scientific">Sorangium cellulosum</name>
    <name type="common">Polyangium cellulosum</name>
    <dbReference type="NCBI Taxonomy" id="56"/>
    <lineage>
        <taxon>Bacteria</taxon>
        <taxon>Pseudomonadati</taxon>
        <taxon>Myxococcota</taxon>
        <taxon>Polyangia</taxon>
        <taxon>Polyangiales</taxon>
        <taxon>Polyangiaceae</taxon>
        <taxon>Sorangium</taxon>
    </lineage>
</organism>
<evidence type="ECO:0000313" key="3">
    <source>
        <dbReference type="Proteomes" id="UP000295781"/>
    </source>
</evidence>
<name>A0A4P2Q5B7_SORCE</name>
<dbReference type="AlphaFoldDB" id="A0A4P2Q5B7"/>
<dbReference type="EMBL" id="CP012670">
    <property type="protein sequence ID" value="AUX24595.1"/>
    <property type="molecule type" value="Genomic_DNA"/>
</dbReference>
<feature type="compositionally biased region" description="Basic and acidic residues" evidence="1">
    <location>
        <begin position="82"/>
        <end position="91"/>
    </location>
</feature>
<feature type="region of interest" description="Disordered" evidence="1">
    <location>
        <begin position="1"/>
        <end position="24"/>
    </location>
</feature>
<feature type="region of interest" description="Disordered" evidence="1">
    <location>
        <begin position="59"/>
        <end position="106"/>
    </location>
</feature>
<protein>
    <submittedName>
        <fullName evidence="2">Uncharacterized protein</fullName>
    </submittedName>
</protein>